<accession>N6TU41</accession>
<evidence type="ECO:0000256" key="2">
    <source>
        <dbReference type="SAM" id="Coils"/>
    </source>
</evidence>
<feature type="coiled-coil region" evidence="2">
    <location>
        <begin position="337"/>
        <end position="383"/>
    </location>
</feature>
<proteinExistence type="predicted"/>
<gene>
    <name evidence="6" type="primary">109543696</name>
    <name evidence="5" type="ORF">D910_11755</name>
    <name evidence="4" type="ORF">YQE_11448</name>
</gene>
<evidence type="ECO:0000313" key="7">
    <source>
        <dbReference type="Proteomes" id="UP000019118"/>
    </source>
</evidence>
<dbReference type="OMA" id="KFLRNPY"/>
<reference evidence="6" key="2">
    <citation type="submission" date="2024-08" db="UniProtKB">
        <authorList>
            <consortium name="EnsemblMetazoa"/>
        </authorList>
    </citation>
    <scope>IDENTIFICATION</scope>
</reference>
<evidence type="ECO:0008006" key="9">
    <source>
        <dbReference type="Google" id="ProtNLM"/>
    </source>
</evidence>
<keyword evidence="7" id="KW-1185">Reference proteome</keyword>
<dbReference type="Pfam" id="PF10037">
    <property type="entry name" value="MRP-S27"/>
    <property type="match status" value="1"/>
</dbReference>
<dbReference type="Proteomes" id="UP000019118">
    <property type="component" value="Unassembled WGS sequence"/>
</dbReference>
<dbReference type="HOGENOM" id="CLU_034411_0_0_1"/>
<protein>
    <recommendedName>
        <fullName evidence="9">28S ribosomal protein S27, mitochondrial</fullName>
    </recommendedName>
</protein>
<dbReference type="OrthoDB" id="19830at2759"/>
<dbReference type="InterPro" id="IPR019266">
    <property type="entry name" value="Ribosomal_mS27"/>
</dbReference>
<evidence type="ECO:0000256" key="1">
    <source>
        <dbReference type="ARBA" id="ARBA00004173"/>
    </source>
</evidence>
<dbReference type="InterPro" id="IPR034913">
    <property type="entry name" value="mS27/PTCD2"/>
</dbReference>
<evidence type="ECO:0000313" key="6">
    <source>
        <dbReference type="EnsemblMetazoa" id="XP_019769077.1"/>
    </source>
</evidence>
<dbReference type="AlphaFoldDB" id="N6TU41"/>
<organism evidence="4">
    <name type="scientific">Dendroctonus ponderosae</name>
    <name type="common">Mountain pine beetle</name>
    <dbReference type="NCBI Taxonomy" id="77166"/>
    <lineage>
        <taxon>Eukaryota</taxon>
        <taxon>Metazoa</taxon>
        <taxon>Ecdysozoa</taxon>
        <taxon>Arthropoda</taxon>
        <taxon>Hexapoda</taxon>
        <taxon>Insecta</taxon>
        <taxon>Pterygota</taxon>
        <taxon>Neoptera</taxon>
        <taxon>Endopterygota</taxon>
        <taxon>Coleoptera</taxon>
        <taxon>Polyphaga</taxon>
        <taxon>Cucujiformia</taxon>
        <taxon>Curculionidae</taxon>
        <taxon>Scolytinae</taxon>
        <taxon>Dendroctonus</taxon>
    </lineage>
</organism>
<name>N6TU41_DENPD</name>
<feature type="non-terminal residue" evidence="4">
    <location>
        <position position="1"/>
    </location>
</feature>
<evidence type="ECO:0000313" key="5">
    <source>
        <dbReference type="EMBL" id="ERL94478.1"/>
    </source>
</evidence>
<dbReference type="EMBL" id="KB741250">
    <property type="protein sequence ID" value="ENN71911.1"/>
    <property type="molecule type" value="Genomic_DNA"/>
</dbReference>
<sequence>MFKILQILPKRPILKLFEPNRSHNVRTILSQAYYCEDVWNQRLSNPVLQKVNLDDLFYELDQRFNKTKQLNAIDIDVFANAIRDDSLCDELLDVVHKLRITADTCNTLESTSHAVVRVLLQSGKAEELINALDDRLNYGLFLDYYTANLLMDTFWKSKEYTHGARVASQLMLQEEVEHPLFCSFALLHCYNYLLNPTGWPEYAPPPEPEEEVKIRVKYLRNPYDDEHFDLRDGKKIVGKTLAMISKRKNDPLHQSFYVLGLALFGKPDVLRSFTSEVTKPLYKEVLALIPEESNVGEIINQLQTESIDLSNVLIENVKTAAQQTLESDITQQCDTFKKWESDRIQQLEAQKERLKTAKRLQSIEDINKALKEKEERLWFFENEETIDLAIESKVKYYPTRWFGPRRKPKEADASYVPPEVHTKQLG</sequence>
<dbReference type="GO" id="GO:0005739">
    <property type="term" value="C:mitochondrion"/>
    <property type="evidence" value="ECO:0007669"/>
    <property type="project" value="UniProtKB-SubCell"/>
</dbReference>
<evidence type="ECO:0000313" key="8">
    <source>
        <dbReference type="Proteomes" id="UP000030742"/>
    </source>
</evidence>
<dbReference type="EnsemblMetazoa" id="XM_019913518.1">
    <property type="protein sequence ID" value="XP_019769077.1"/>
    <property type="gene ID" value="LOC109543696"/>
</dbReference>
<dbReference type="PANTHER" id="PTHR21393:SF0">
    <property type="entry name" value="SMALL RIBOSOMAL SUBUNIT PROTEIN MS27"/>
    <property type="match status" value="1"/>
</dbReference>
<dbReference type="KEGG" id="dpa:109543696"/>
<dbReference type="PANTHER" id="PTHR21393">
    <property type="entry name" value="MITOCHONDRIAL 28S RIBOSOMAL PROTEIN S27"/>
    <property type="match status" value="1"/>
</dbReference>
<dbReference type="Proteomes" id="UP000030742">
    <property type="component" value="Unassembled WGS sequence"/>
</dbReference>
<dbReference type="STRING" id="77166.N6TU41"/>
<evidence type="ECO:0000313" key="4">
    <source>
        <dbReference type="EMBL" id="ENN71911.1"/>
    </source>
</evidence>
<reference evidence="7 8" key="1">
    <citation type="journal article" date="2013" name="Genome Biol.">
        <title>Draft genome of the mountain pine beetle, Dendroctonus ponderosae Hopkins, a major forest pest.</title>
        <authorList>
            <person name="Keeling C.I."/>
            <person name="Yuen M.M."/>
            <person name="Liao N.Y."/>
            <person name="Docking T.R."/>
            <person name="Chan S.K."/>
            <person name="Taylor G.A."/>
            <person name="Palmquist D.L."/>
            <person name="Jackman S.D."/>
            <person name="Nguyen A."/>
            <person name="Li M."/>
            <person name="Henderson H."/>
            <person name="Janes J.K."/>
            <person name="Zhao Y."/>
            <person name="Pandoh P."/>
            <person name="Moore R."/>
            <person name="Sperling F.A."/>
            <person name="Huber D.P."/>
            <person name="Birol I."/>
            <person name="Jones S.J."/>
            <person name="Bohlmann J."/>
        </authorList>
    </citation>
    <scope>NUCLEOTIDE SEQUENCE</scope>
</reference>
<evidence type="ECO:0000256" key="3">
    <source>
        <dbReference type="SAM" id="MobiDB-lite"/>
    </source>
</evidence>
<keyword evidence="2" id="KW-0175">Coiled coil</keyword>
<dbReference type="EMBL" id="KB632390">
    <property type="protein sequence ID" value="ERL94478.1"/>
    <property type="molecule type" value="Genomic_DNA"/>
</dbReference>
<feature type="region of interest" description="Disordered" evidence="3">
    <location>
        <begin position="406"/>
        <end position="426"/>
    </location>
</feature>
<comment type="subcellular location">
    <subcellularLocation>
        <location evidence="1">Mitochondrion</location>
    </subcellularLocation>
</comment>